<dbReference type="Pfam" id="PF13715">
    <property type="entry name" value="CarbopepD_reg_2"/>
    <property type="match status" value="1"/>
</dbReference>
<accession>A0A371JUW7</accession>
<feature type="transmembrane region" description="Helical" evidence="12">
    <location>
        <begin position="33"/>
        <end position="52"/>
    </location>
</feature>
<dbReference type="InterPro" id="IPR037066">
    <property type="entry name" value="Plug_dom_sf"/>
</dbReference>
<evidence type="ECO:0000256" key="3">
    <source>
        <dbReference type="ARBA" id="ARBA00022452"/>
    </source>
</evidence>
<dbReference type="Pfam" id="PF00593">
    <property type="entry name" value="TonB_dep_Rec_b-barrel"/>
    <property type="match status" value="1"/>
</dbReference>
<dbReference type="NCBIfam" id="TIGR04056">
    <property type="entry name" value="OMP_RagA_SusC"/>
    <property type="match status" value="1"/>
</dbReference>
<dbReference type="SUPFAM" id="SSF49464">
    <property type="entry name" value="Carboxypeptidase regulatory domain-like"/>
    <property type="match status" value="1"/>
</dbReference>
<comment type="subcellular location">
    <subcellularLocation>
        <location evidence="1 10">Cell outer membrane</location>
        <topology evidence="1 10">Multi-pass membrane protein</topology>
    </subcellularLocation>
</comment>
<dbReference type="NCBIfam" id="TIGR04057">
    <property type="entry name" value="SusC_RagA_signa"/>
    <property type="match status" value="1"/>
</dbReference>
<dbReference type="GO" id="GO:0044718">
    <property type="term" value="P:siderophore transmembrane transport"/>
    <property type="evidence" value="ECO:0007669"/>
    <property type="project" value="TreeGrafter"/>
</dbReference>
<evidence type="ECO:0000256" key="5">
    <source>
        <dbReference type="ARBA" id="ARBA00022729"/>
    </source>
</evidence>
<dbReference type="InterPro" id="IPR012910">
    <property type="entry name" value="Plug_dom"/>
</dbReference>
<dbReference type="AlphaFoldDB" id="A0A371JUW7"/>
<dbReference type="InterPro" id="IPR023996">
    <property type="entry name" value="TonB-dep_OMP_SusC/RagA"/>
</dbReference>
<evidence type="ECO:0000313" key="15">
    <source>
        <dbReference type="EMBL" id="RDY61566.1"/>
    </source>
</evidence>
<keyword evidence="8 15" id="KW-0675">Receptor</keyword>
<dbReference type="PROSITE" id="PS52016">
    <property type="entry name" value="TONB_DEPENDENT_REC_3"/>
    <property type="match status" value="1"/>
</dbReference>
<proteinExistence type="inferred from homology"/>
<protein>
    <submittedName>
        <fullName evidence="15">TonB-dependent receptor</fullName>
    </submittedName>
</protein>
<keyword evidence="3 10" id="KW-1134">Transmembrane beta strand</keyword>
<organism evidence="15 16">
    <name type="scientific">Flagellimonas nanhaiensis</name>
    <dbReference type="NCBI Taxonomy" id="2292706"/>
    <lineage>
        <taxon>Bacteria</taxon>
        <taxon>Pseudomonadati</taxon>
        <taxon>Bacteroidota</taxon>
        <taxon>Flavobacteriia</taxon>
        <taxon>Flavobacteriales</taxon>
        <taxon>Flavobacteriaceae</taxon>
        <taxon>Flagellimonas</taxon>
    </lineage>
</organism>
<evidence type="ECO:0000259" key="13">
    <source>
        <dbReference type="Pfam" id="PF00593"/>
    </source>
</evidence>
<dbReference type="InterPro" id="IPR036942">
    <property type="entry name" value="Beta-barrel_TonB_sf"/>
</dbReference>
<keyword evidence="7 10" id="KW-0472">Membrane</keyword>
<comment type="caution">
    <text evidence="15">The sequence shown here is derived from an EMBL/GenBank/DDBJ whole genome shotgun (WGS) entry which is preliminary data.</text>
</comment>
<evidence type="ECO:0000259" key="14">
    <source>
        <dbReference type="Pfam" id="PF07715"/>
    </source>
</evidence>
<dbReference type="PANTHER" id="PTHR30069:SF29">
    <property type="entry name" value="HEMOGLOBIN AND HEMOGLOBIN-HAPTOGLOBIN-BINDING PROTEIN 1-RELATED"/>
    <property type="match status" value="1"/>
</dbReference>
<evidence type="ECO:0000256" key="9">
    <source>
        <dbReference type="ARBA" id="ARBA00023237"/>
    </source>
</evidence>
<dbReference type="PANTHER" id="PTHR30069">
    <property type="entry name" value="TONB-DEPENDENT OUTER MEMBRANE RECEPTOR"/>
    <property type="match status" value="1"/>
</dbReference>
<evidence type="ECO:0000313" key="16">
    <source>
        <dbReference type="Proteomes" id="UP000261828"/>
    </source>
</evidence>
<dbReference type="Gene3D" id="2.170.130.10">
    <property type="entry name" value="TonB-dependent receptor, plug domain"/>
    <property type="match status" value="1"/>
</dbReference>
<dbReference type="Proteomes" id="UP000261828">
    <property type="component" value="Unassembled WGS sequence"/>
</dbReference>
<keyword evidence="4 10" id="KW-0812">Transmembrane</keyword>
<dbReference type="InterPro" id="IPR039426">
    <property type="entry name" value="TonB-dep_rcpt-like"/>
</dbReference>
<feature type="domain" description="TonB-dependent receptor plug" evidence="14">
    <location>
        <begin position="146"/>
        <end position="269"/>
    </location>
</feature>
<dbReference type="FunFam" id="2.170.130.10:FF:000008">
    <property type="entry name" value="SusC/RagA family TonB-linked outer membrane protein"/>
    <property type="match status" value="1"/>
</dbReference>
<dbReference type="GO" id="GO:0015344">
    <property type="term" value="F:siderophore uptake transmembrane transporter activity"/>
    <property type="evidence" value="ECO:0007669"/>
    <property type="project" value="TreeGrafter"/>
</dbReference>
<keyword evidence="5" id="KW-0732">Signal</keyword>
<name>A0A371JUW7_9FLAO</name>
<dbReference type="Gene3D" id="2.40.170.20">
    <property type="entry name" value="TonB-dependent receptor, beta-barrel domain"/>
    <property type="match status" value="1"/>
</dbReference>
<evidence type="ECO:0000256" key="1">
    <source>
        <dbReference type="ARBA" id="ARBA00004571"/>
    </source>
</evidence>
<keyword evidence="16" id="KW-1185">Reference proteome</keyword>
<evidence type="ECO:0000256" key="11">
    <source>
        <dbReference type="RuleBase" id="RU003357"/>
    </source>
</evidence>
<evidence type="ECO:0000256" key="10">
    <source>
        <dbReference type="PROSITE-ProRule" id="PRU01360"/>
    </source>
</evidence>
<evidence type="ECO:0000256" key="6">
    <source>
        <dbReference type="ARBA" id="ARBA00023077"/>
    </source>
</evidence>
<keyword evidence="9 10" id="KW-0998">Cell outer membrane</keyword>
<dbReference type="Pfam" id="PF07715">
    <property type="entry name" value="Plug"/>
    <property type="match status" value="1"/>
</dbReference>
<dbReference type="Gene3D" id="2.60.40.1120">
    <property type="entry name" value="Carboxypeptidase-like, regulatory domain"/>
    <property type="match status" value="1"/>
</dbReference>
<evidence type="ECO:0000256" key="2">
    <source>
        <dbReference type="ARBA" id="ARBA00022448"/>
    </source>
</evidence>
<keyword evidence="2 10" id="KW-0813">Transport</keyword>
<keyword evidence="12" id="KW-1133">Transmembrane helix</keyword>
<dbReference type="EMBL" id="QTJX01000001">
    <property type="protein sequence ID" value="RDY61566.1"/>
    <property type="molecule type" value="Genomic_DNA"/>
</dbReference>
<dbReference type="SUPFAM" id="SSF56935">
    <property type="entry name" value="Porins"/>
    <property type="match status" value="1"/>
</dbReference>
<feature type="domain" description="TonB-dependent receptor-like beta-barrel" evidence="13">
    <location>
        <begin position="460"/>
        <end position="1024"/>
    </location>
</feature>
<dbReference type="GO" id="GO:0009279">
    <property type="term" value="C:cell outer membrane"/>
    <property type="evidence" value="ECO:0007669"/>
    <property type="project" value="UniProtKB-SubCell"/>
</dbReference>
<reference evidence="15 16" key="1">
    <citation type="submission" date="2018-08" db="EMBL/GenBank/DDBJ databases">
        <title>Muricauda nanhaiensis sp. nov., isolated from seawater of the South China Sea.</title>
        <authorList>
            <person name="Dang Y."/>
        </authorList>
    </citation>
    <scope>NUCLEOTIDE SEQUENCE [LARGE SCALE GENOMIC DNA]</scope>
    <source>
        <strain evidence="15 16">SM1704</strain>
    </source>
</reference>
<keyword evidence="6 11" id="KW-0798">TonB box</keyword>
<evidence type="ECO:0000256" key="8">
    <source>
        <dbReference type="ARBA" id="ARBA00023170"/>
    </source>
</evidence>
<evidence type="ECO:0000256" key="7">
    <source>
        <dbReference type="ARBA" id="ARBA00023136"/>
    </source>
</evidence>
<comment type="similarity">
    <text evidence="10 11">Belongs to the TonB-dependent receptor family.</text>
</comment>
<dbReference type="InterPro" id="IPR023997">
    <property type="entry name" value="TonB-dep_OMP_SusC/RagA_CS"/>
</dbReference>
<evidence type="ECO:0000256" key="12">
    <source>
        <dbReference type="SAM" id="Phobius"/>
    </source>
</evidence>
<sequence length="1068" mass="116918">MIFNNTIVAFIENYEPNNFDSMIMRNSKFKKDMAPSVYIVFILFALLSQMALSQNRVNGVITDANNMGIPGANIIEKGTSNGVVSDFDGNYTIEVGDNATLVVSYVGFVTREIQVNNQSTINVVLNEDLEQLDEVVVIGYGTQLKEQISGSVASVKVEELTKIPQVSVDQLIQGRAAGVAITQNSGRPGGSVSVRIRGVGSINASSEPLYIIDGVPVSGDANNLSGSGISVDNSSGPLSSLNPNDIQSIDILKDASATAIYGSRASNGVVIITTKSGRKESGKLTYNGYTAFQQPTNILPVLDLPGYAELQNEMRRVFQQQPRLEFADPSILGTGTNWQKEIFTDAILQNHQLSFSGGSEKTQYYMSASLTDQEGIIEGSGFQRGSARVNLDTQIYDNLKVGVNITASRTDEDLVANGNSRGLVALALRNNPETAVFNPDGSFAGPITAEQIALAVPNPIAQQRSLENDLRRDVILGSAYAEWGFAKNLKYKIQVGGNFTREKNRQFQNSFSYGAISLNNPQLTEQTVDNTYSIVTNTLTYNNRFGDKHDLTLLGGHETQRSSYDGIRALGIGFVDERFSTLNNAQTFNSTQFKGSSALESYFTRAIYSFDSRYNITASFRADGSSKFAEGNKWGYFPSVSAAWRLSNESFMDGFDAIQNIKIYGGYGEVGNQDLPNNPDLSLLGPTITDLGTGFRVTSFGNPDVKWETSKQINLGLDFSLFNGNVNTSVEVYRKLSSDFLFRLALTDFVLGGNSNLNAGSVLPPFVNLGEMENKGIDVTLNVNAITTEDFSWNSTLTFSHYKNEVLDLNDVTAFGNANLDDTVETLTRTVVGEPIGVFYGYKVEGLFRSLNDLNNAPVQFGQPVGDASSVGRTWLGDIKFQDVNGDGVVDGNDRTEIGNPHPDFTFSMQNNFSYKGFNLGIFLQGSYGNEIFNAINRSLTGTNLTFRNQLDSVLDYWTPANPDATHPRYTLNQTPNIFISDRYIEDGSYLRIQNVRLGYTFPSKLLEKTFFSSLNVYGSVQNLYTFTNYSGYDPDVGSLGQNPILAGIDNGRYPLPRTFTFGVDVSF</sequence>
<dbReference type="InterPro" id="IPR008969">
    <property type="entry name" value="CarboxyPept-like_regulatory"/>
</dbReference>
<gene>
    <name evidence="15" type="ORF">DX873_05250</name>
</gene>
<evidence type="ECO:0000256" key="4">
    <source>
        <dbReference type="ARBA" id="ARBA00022692"/>
    </source>
</evidence>
<dbReference type="InterPro" id="IPR000531">
    <property type="entry name" value="Beta-barrel_TonB"/>
</dbReference>